<sequence length="59" mass="6508">MVEKITFQMSGLVKDSTSLQEIEFWGHDAGEFVTQEMIEMVAALEASNEEGGDQVQTGK</sequence>
<reference evidence="1 2" key="1">
    <citation type="journal article" date="2015" name="Nature">
        <title>rRNA introns, odd ribosomes, and small enigmatic genomes across a large radiation of phyla.</title>
        <authorList>
            <person name="Brown C.T."/>
            <person name="Hug L.A."/>
            <person name="Thomas B.C."/>
            <person name="Sharon I."/>
            <person name="Castelle C.J."/>
            <person name="Singh A."/>
            <person name="Wilkins M.J."/>
            <person name="Williams K.H."/>
            <person name="Banfield J.F."/>
        </authorList>
    </citation>
    <scope>NUCLEOTIDE SEQUENCE [LARGE SCALE GENOMIC DNA]</scope>
</reference>
<name>A0A0G1PII2_9BACT</name>
<dbReference type="AlphaFoldDB" id="A0A0G1PII2"/>
<protein>
    <submittedName>
        <fullName evidence="1">Uncharacterized protein</fullName>
    </submittedName>
</protein>
<organism evidence="1 2">
    <name type="scientific">Candidatus Collierbacteria bacterium GW2011_GWA2_46_26</name>
    <dbReference type="NCBI Taxonomy" id="1618381"/>
    <lineage>
        <taxon>Bacteria</taxon>
        <taxon>Candidatus Collieribacteriota</taxon>
    </lineage>
</organism>
<evidence type="ECO:0000313" key="2">
    <source>
        <dbReference type="Proteomes" id="UP000034794"/>
    </source>
</evidence>
<dbReference type="EMBL" id="LCMI01000010">
    <property type="protein sequence ID" value="KKU32532.1"/>
    <property type="molecule type" value="Genomic_DNA"/>
</dbReference>
<gene>
    <name evidence="1" type="ORF">UX47_C0010G0048</name>
</gene>
<comment type="caution">
    <text evidence="1">The sequence shown here is derived from an EMBL/GenBank/DDBJ whole genome shotgun (WGS) entry which is preliminary data.</text>
</comment>
<proteinExistence type="predicted"/>
<accession>A0A0G1PII2</accession>
<evidence type="ECO:0000313" key="1">
    <source>
        <dbReference type="EMBL" id="KKU32532.1"/>
    </source>
</evidence>
<dbReference type="Proteomes" id="UP000034794">
    <property type="component" value="Unassembled WGS sequence"/>
</dbReference>